<gene>
    <name evidence="3" type="ORF">GCM10023208_27230</name>
</gene>
<feature type="transmembrane region" description="Helical" evidence="1">
    <location>
        <begin position="178"/>
        <end position="202"/>
    </location>
</feature>
<protein>
    <recommendedName>
        <fullName evidence="2">EamA domain-containing protein</fullName>
    </recommendedName>
</protein>
<name>A0ABP9KLT9_9SPHN</name>
<feature type="domain" description="EamA" evidence="2">
    <location>
        <begin position="8"/>
        <end position="140"/>
    </location>
</feature>
<feature type="domain" description="EamA" evidence="2">
    <location>
        <begin position="150"/>
        <end position="284"/>
    </location>
</feature>
<feature type="transmembrane region" description="Helical" evidence="1">
    <location>
        <begin position="73"/>
        <end position="92"/>
    </location>
</feature>
<keyword evidence="1" id="KW-1133">Transmembrane helix</keyword>
<evidence type="ECO:0000313" key="4">
    <source>
        <dbReference type="Proteomes" id="UP001500518"/>
    </source>
</evidence>
<sequence>MQQSDRAGLLFALAGFCTLTIGDSIVKGIDGAWAPTAIAALRYCLGALGLSLLLVWREGPRALFAIPRPGVQWLRGAGVGVATICFFAGVWLMPLTEAIALVFTQPMFTAILAAVFLEEKLRWQTVVATLVAFVGVLIVLRPNFAEIGLAALLPLGAGFGMSILVTANRAVAGTGSALAMQAYVAIFASVILVAAMVLGHFSGMADLRLEWPEWHVPARIMIIAITASTAHWLIYMGTERAGAARVAPMTYGQLIAASLVGYLFFAEVPDLIAMLGAALIIAAGLWLWRDGRVQRIAKDRG</sequence>
<organism evidence="3 4">
    <name type="scientific">Erythrobacter westpacificensis</name>
    <dbReference type="NCBI Taxonomy" id="1055231"/>
    <lineage>
        <taxon>Bacteria</taxon>
        <taxon>Pseudomonadati</taxon>
        <taxon>Pseudomonadota</taxon>
        <taxon>Alphaproteobacteria</taxon>
        <taxon>Sphingomonadales</taxon>
        <taxon>Erythrobacteraceae</taxon>
        <taxon>Erythrobacter/Porphyrobacter group</taxon>
        <taxon>Erythrobacter</taxon>
    </lineage>
</organism>
<keyword evidence="1" id="KW-0472">Membrane</keyword>
<feature type="transmembrane region" description="Helical" evidence="1">
    <location>
        <begin position="123"/>
        <end position="141"/>
    </location>
</feature>
<dbReference type="InterPro" id="IPR000620">
    <property type="entry name" value="EamA_dom"/>
</dbReference>
<feature type="transmembrane region" description="Helical" evidence="1">
    <location>
        <begin position="32"/>
        <end position="53"/>
    </location>
</feature>
<proteinExistence type="predicted"/>
<accession>A0ABP9KLT9</accession>
<evidence type="ECO:0000256" key="1">
    <source>
        <dbReference type="SAM" id="Phobius"/>
    </source>
</evidence>
<reference evidence="4" key="1">
    <citation type="journal article" date="2019" name="Int. J. Syst. Evol. Microbiol.">
        <title>The Global Catalogue of Microorganisms (GCM) 10K type strain sequencing project: providing services to taxonomists for standard genome sequencing and annotation.</title>
        <authorList>
            <consortium name="The Broad Institute Genomics Platform"/>
            <consortium name="The Broad Institute Genome Sequencing Center for Infectious Disease"/>
            <person name="Wu L."/>
            <person name="Ma J."/>
        </authorList>
    </citation>
    <scope>NUCLEOTIDE SEQUENCE [LARGE SCALE GENOMIC DNA]</scope>
    <source>
        <strain evidence="4">JCM 18014</strain>
    </source>
</reference>
<dbReference type="Proteomes" id="UP001500518">
    <property type="component" value="Unassembled WGS sequence"/>
</dbReference>
<evidence type="ECO:0000313" key="3">
    <source>
        <dbReference type="EMBL" id="GAA5059668.1"/>
    </source>
</evidence>
<evidence type="ECO:0000259" key="2">
    <source>
        <dbReference type="Pfam" id="PF00892"/>
    </source>
</evidence>
<feature type="transmembrane region" description="Helical" evidence="1">
    <location>
        <begin position="214"/>
        <end position="234"/>
    </location>
</feature>
<dbReference type="Pfam" id="PF00892">
    <property type="entry name" value="EamA"/>
    <property type="match status" value="2"/>
</dbReference>
<dbReference type="SUPFAM" id="SSF103481">
    <property type="entry name" value="Multidrug resistance efflux transporter EmrE"/>
    <property type="match status" value="2"/>
</dbReference>
<feature type="transmembrane region" description="Helical" evidence="1">
    <location>
        <begin position="98"/>
        <end position="116"/>
    </location>
</feature>
<feature type="transmembrane region" description="Helical" evidence="1">
    <location>
        <begin position="246"/>
        <end position="265"/>
    </location>
</feature>
<dbReference type="PANTHER" id="PTHR22911">
    <property type="entry name" value="ACYL-MALONYL CONDENSING ENZYME-RELATED"/>
    <property type="match status" value="1"/>
</dbReference>
<dbReference type="EMBL" id="BAABHV010000021">
    <property type="protein sequence ID" value="GAA5059668.1"/>
    <property type="molecule type" value="Genomic_DNA"/>
</dbReference>
<keyword evidence="1" id="KW-0812">Transmembrane</keyword>
<dbReference type="PANTHER" id="PTHR22911:SF135">
    <property type="entry name" value="BLR4310 PROTEIN"/>
    <property type="match status" value="1"/>
</dbReference>
<dbReference type="RefSeq" id="WP_346033569.1">
    <property type="nucleotide sequence ID" value="NZ_BAABHV010000021.1"/>
</dbReference>
<comment type="caution">
    <text evidence="3">The sequence shown here is derived from an EMBL/GenBank/DDBJ whole genome shotgun (WGS) entry which is preliminary data.</text>
</comment>
<dbReference type="InterPro" id="IPR037185">
    <property type="entry name" value="EmrE-like"/>
</dbReference>
<keyword evidence="4" id="KW-1185">Reference proteome</keyword>
<feature type="transmembrane region" description="Helical" evidence="1">
    <location>
        <begin position="147"/>
        <end position="166"/>
    </location>
</feature>
<feature type="transmembrane region" description="Helical" evidence="1">
    <location>
        <begin position="271"/>
        <end position="288"/>
    </location>
</feature>